<dbReference type="EC" id="3.1.3.74" evidence="1"/>
<dbReference type="Pfam" id="PF00702">
    <property type="entry name" value="Hydrolase"/>
    <property type="match status" value="1"/>
</dbReference>
<sequence length="233" mass="26136">MNAQDTSATNLDDVSNWVFDLDNTLYPRSCNLFAQIDKLITSYVMNVTGLGHVPARKLQKDYYRDHGTTLNGLMDVYGVDPEHYLSRVHAIDYSPVSADPDLVDLIENLPGRKFIFTNADTAHAEAVLERLGARDLFDGMFDIRAAGFTPKPERPAYEAFLASFNISPQKAAMFDDLEKNLMVPHLMGMNTVHVVASENFAHDQVDNWELSRVDGAQHIHHVTADLVTFLRAL</sequence>
<dbReference type="SFLD" id="SFLDS00003">
    <property type="entry name" value="Haloacid_Dehalogenase"/>
    <property type="match status" value="1"/>
</dbReference>
<protein>
    <submittedName>
        <fullName evidence="1">Pyridoxal-5'-phosphate phosphatase, Alphaproteobacterial type</fullName>
        <ecNumber evidence="1">3.1.3.74</ecNumber>
    </submittedName>
</protein>
<dbReference type="InterPro" id="IPR006439">
    <property type="entry name" value="HAD-SF_hydro_IA"/>
</dbReference>
<reference evidence="1" key="1">
    <citation type="submission" date="2018-06" db="EMBL/GenBank/DDBJ databases">
        <authorList>
            <person name="Zhirakovskaya E."/>
        </authorList>
    </citation>
    <scope>NUCLEOTIDE SEQUENCE</scope>
</reference>
<evidence type="ECO:0000313" key="1">
    <source>
        <dbReference type="EMBL" id="VAW22608.1"/>
    </source>
</evidence>
<name>A0A3B0TX31_9ZZZZ</name>
<gene>
    <name evidence="1" type="ORF">MNBD_ALPHA12-899</name>
</gene>
<dbReference type="PANTHER" id="PTHR12725:SF117">
    <property type="entry name" value="HALOACID DEHALOGENASE-LIKE HYDROLASE"/>
    <property type="match status" value="1"/>
</dbReference>
<organism evidence="1">
    <name type="scientific">hydrothermal vent metagenome</name>
    <dbReference type="NCBI Taxonomy" id="652676"/>
    <lineage>
        <taxon>unclassified sequences</taxon>
        <taxon>metagenomes</taxon>
        <taxon>ecological metagenomes</taxon>
    </lineage>
</organism>
<dbReference type="SFLD" id="SFLDG01132">
    <property type="entry name" value="C1.5.3:_5'-Nucleotidase_Like"/>
    <property type="match status" value="1"/>
</dbReference>
<dbReference type="InterPro" id="IPR023214">
    <property type="entry name" value="HAD_sf"/>
</dbReference>
<dbReference type="InterPro" id="IPR036412">
    <property type="entry name" value="HAD-like_sf"/>
</dbReference>
<dbReference type="NCBIfam" id="TIGR01993">
    <property type="entry name" value="Pyr-5-nucltdase"/>
    <property type="match status" value="1"/>
</dbReference>
<proteinExistence type="predicted"/>
<dbReference type="InterPro" id="IPR010237">
    <property type="entry name" value="Pyr-5-nucltdase"/>
</dbReference>
<dbReference type="PANTHER" id="PTHR12725">
    <property type="entry name" value="HALOACID DEHALOGENASE-LIKE HYDROLASE"/>
    <property type="match status" value="1"/>
</dbReference>
<dbReference type="Gene3D" id="3.40.50.1000">
    <property type="entry name" value="HAD superfamily/HAD-like"/>
    <property type="match status" value="1"/>
</dbReference>
<dbReference type="SFLD" id="SFLDG01129">
    <property type="entry name" value="C1.5:_HAD__Beta-PGM__Phosphata"/>
    <property type="match status" value="1"/>
</dbReference>
<accession>A0A3B0TX31</accession>
<dbReference type="EMBL" id="UOEO01000207">
    <property type="protein sequence ID" value="VAW22608.1"/>
    <property type="molecule type" value="Genomic_DNA"/>
</dbReference>
<dbReference type="NCBIfam" id="TIGR01509">
    <property type="entry name" value="HAD-SF-IA-v3"/>
    <property type="match status" value="1"/>
</dbReference>
<keyword evidence="1" id="KW-0378">Hydrolase</keyword>
<dbReference type="Gene3D" id="1.10.150.450">
    <property type="match status" value="1"/>
</dbReference>
<dbReference type="SUPFAM" id="SSF56784">
    <property type="entry name" value="HAD-like"/>
    <property type="match status" value="1"/>
</dbReference>
<dbReference type="AlphaFoldDB" id="A0A3B0TX31"/>
<dbReference type="GO" id="GO:0033883">
    <property type="term" value="F:pyridoxal phosphatase activity"/>
    <property type="evidence" value="ECO:0007669"/>
    <property type="project" value="UniProtKB-EC"/>
</dbReference>